<dbReference type="PROSITE" id="PS51257">
    <property type="entry name" value="PROKAR_LIPOPROTEIN"/>
    <property type="match status" value="1"/>
</dbReference>
<keyword evidence="2" id="KW-0732">Signal</keyword>
<feature type="chain" id="PRO_5038116549" description="DUF4232 domain-containing protein" evidence="2">
    <location>
        <begin position="29"/>
        <end position="209"/>
    </location>
</feature>
<feature type="domain" description="DUF4232" evidence="3">
    <location>
        <begin position="81"/>
        <end position="206"/>
    </location>
</feature>
<evidence type="ECO:0000313" key="4">
    <source>
        <dbReference type="EMBL" id="GHF11659.1"/>
    </source>
</evidence>
<evidence type="ECO:0000259" key="3">
    <source>
        <dbReference type="Pfam" id="PF14016"/>
    </source>
</evidence>
<dbReference type="Pfam" id="PF14016">
    <property type="entry name" value="DUF4232"/>
    <property type="match status" value="1"/>
</dbReference>
<feature type="signal peptide" evidence="2">
    <location>
        <begin position="1"/>
        <end position="28"/>
    </location>
</feature>
<protein>
    <recommendedName>
        <fullName evidence="3">DUF4232 domain-containing protein</fullName>
    </recommendedName>
</protein>
<reference evidence="4" key="2">
    <citation type="submission" date="2020-09" db="EMBL/GenBank/DDBJ databases">
        <authorList>
            <person name="Sun Q."/>
            <person name="Ohkuma M."/>
        </authorList>
    </citation>
    <scope>NUCLEOTIDE SEQUENCE</scope>
    <source>
        <strain evidence="4">JCM 3302</strain>
    </source>
</reference>
<dbReference type="EMBL" id="BNBC01000061">
    <property type="protein sequence ID" value="GHF11659.1"/>
    <property type="molecule type" value="Genomic_DNA"/>
</dbReference>
<dbReference type="Proteomes" id="UP000641386">
    <property type="component" value="Unassembled WGS sequence"/>
</dbReference>
<reference evidence="4" key="1">
    <citation type="journal article" date="2014" name="Int. J. Syst. Evol. Microbiol.">
        <title>Complete genome sequence of Corynebacterium casei LMG S-19264T (=DSM 44701T), isolated from a smear-ripened cheese.</title>
        <authorList>
            <consortium name="US DOE Joint Genome Institute (JGI-PGF)"/>
            <person name="Walter F."/>
            <person name="Albersmeier A."/>
            <person name="Kalinowski J."/>
            <person name="Ruckert C."/>
        </authorList>
    </citation>
    <scope>NUCLEOTIDE SEQUENCE</scope>
    <source>
        <strain evidence="4">JCM 3302</strain>
    </source>
</reference>
<evidence type="ECO:0000256" key="2">
    <source>
        <dbReference type="SAM" id="SignalP"/>
    </source>
</evidence>
<proteinExistence type="predicted"/>
<name>A0A919AKA7_9ACTN</name>
<feature type="region of interest" description="Disordered" evidence="1">
    <location>
        <begin position="25"/>
        <end position="71"/>
    </location>
</feature>
<evidence type="ECO:0000313" key="5">
    <source>
        <dbReference type="Proteomes" id="UP000641386"/>
    </source>
</evidence>
<comment type="caution">
    <text evidence="4">The sequence shown here is derived from an EMBL/GenBank/DDBJ whole genome shotgun (WGS) entry which is preliminary data.</text>
</comment>
<dbReference type="RefSeq" id="WP_189907630.1">
    <property type="nucleotide sequence ID" value="NZ_BNBC01000061.1"/>
</dbReference>
<accession>A0A919AKA7</accession>
<sequence length="209" mass="21520">MRAFKTSALALAAVAMSLALTACDPNNAADNVPTAPANSADPSAASADSDSAAPAGSSAPEADESPVNAGVGEGAARMAPCAIENLDFRQAPAGDVNEEGTVAILVRNTGDVCEMYGFPTVAVESSQYGAASVKKSHKTPVAFDMPTGYTAWFDLHYRPNTTGGHGITYDTVTVMPPHETAKNRTVEVAINTGVQKGGDEMTVDPFVNR</sequence>
<organism evidence="4 5">
    <name type="scientific">Streptomyces spiralis</name>
    <dbReference type="NCBI Taxonomy" id="66376"/>
    <lineage>
        <taxon>Bacteria</taxon>
        <taxon>Bacillati</taxon>
        <taxon>Actinomycetota</taxon>
        <taxon>Actinomycetes</taxon>
        <taxon>Kitasatosporales</taxon>
        <taxon>Streptomycetaceae</taxon>
        <taxon>Streptomyces</taxon>
    </lineage>
</organism>
<evidence type="ECO:0000256" key="1">
    <source>
        <dbReference type="SAM" id="MobiDB-lite"/>
    </source>
</evidence>
<gene>
    <name evidence="4" type="ORF">GCM10014715_79180</name>
</gene>
<feature type="compositionally biased region" description="Low complexity" evidence="1">
    <location>
        <begin position="35"/>
        <end position="60"/>
    </location>
</feature>
<dbReference type="AlphaFoldDB" id="A0A919AKA7"/>
<keyword evidence="5" id="KW-1185">Reference proteome</keyword>
<dbReference type="InterPro" id="IPR025326">
    <property type="entry name" value="DUF4232"/>
</dbReference>